<dbReference type="Proteomes" id="UP000735302">
    <property type="component" value="Unassembled WGS sequence"/>
</dbReference>
<dbReference type="AlphaFoldDB" id="A0AAV4DVL3"/>
<proteinExistence type="predicted"/>
<comment type="caution">
    <text evidence="1">The sequence shown here is derived from an EMBL/GenBank/DDBJ whole genome shotgun (WGS) entry which is preliminary data.</text>
</comment>
<accession>A0AAV4DVL3</accession>
<protein>
    <submittedName>
        <fullName evidence="1">Uncharacterized protein</fullName>
    </submittedName>
</protein>
<sequence length="93" mass="10574">MVVEDQDRSKTGVFGAVRTTTILWYKMLSVTEIVLALAYDDVSVKQELLHQQFHNLYSQTTGGVFGAVRTTTILWYRMLSVTEIVLVLAYDDI</sequence>
<evidence type="ECO:0000313" key="2">
    <source>
        <dbReference type="Proteomes" id="UP000735302"/>
    </source>
</evidence>
<gene>
    <name evidence="1" type="ORF">PoB_007456400</name>
</gene>
<evidence type="ECO:0000313" key="1">
    <source>
        <dbReference type="EMBL" id="GFO48059.1"/>
    </source>
</evidence>
<keyword evidence="2" id="KW-1185">Reference proteome</keyword>
<reference evidence="1 2" key="1">
    <citation type="journal article" date="2021" name="Elife">
        <title>Chloroplast acquisition without the gene transfer in kleptoplastic sea slugs, Plakobranchus ocellatus.</title>
        <authorList>
            <person name="Maeda T."/>
            <person name="Takahashi S."/>
            <person name="Yoshida T."/>
            <person name="Shimamura S."/>
            <person name="Takaki Y."/>
            <person name="Nagai Y."/>
            <person name="Toyoda A."/>
            <person name="Suzuki Y."/>
            <person name="Arimoto A."/>
            <person name="Ishii H."/>
            <person name="Satoh N."/>
            <person name="Nishiyama T."/>
            <person name="Hasebe M."/>
            <person name="Maruyama T."/>
            <person name="Minagawa J."/>
            <person name="Obokata J."/>
            <person name="Shigenobu S."/>
        </authorList>
    </citation>
    <scope>NUCLEOTIDE SEQUENCE [LARGE SCALE GENOMIC DNA]</scope>
</reference>
<dbReference type="EMBL" id="BLXT01008368">
    <property type="protein sequence ID" value="GFO48059.1"/>
    <property type="molecule type" value="Genomic_DNA"/>
</dbReference>
<name>A0AAV4DVL3_9GAST</name>
<organism evidence="1 2">
    <name type="scientific">Plakobranchus ocellatus</name>
    <dbReference type="NCBI Taxonomy" id="259542"/>
    <lineage>
        <taxon>Eukaryota</taxon>
        <taxon>Metazoa</taxon>
        <taxon>Spiralia</taxon>
        <taxon>Lophotrochozoa</taxon>
        <taxon>Mollusca</taxon>
        <taxon>Gastropoda</taxon>
        <taxon>Heterobranchia</taxon>
        <taxon>Euthyneura</taxon>
        <taxon>Panpulmonata</taxon>
        <taxon>Sacoglossa</taxon>
        <taxon>Placobranchoidea</taxon>
        <taxon>Plakobranchidae</taxon>
        <taxon>Plakobranchus</taxon>
    </lineage>
</organism>